<keyword evidence="4" id="KW-0472">Membrane</keyword>
<evidence type="ECO:0000256" key="4">
    <source>
        <dbReference type="ARBA" id="ARBA00023136"/>
    </source>
</evidence>
<accession>A0ABQ1UBG3</accession>
<protein>
    <submittedName>
        <fullName evidence="9">Membrane protein</fullName>
    </submittedName>
</protein>
<feature type="domain" description="RagB/SusD" evidence="7">
    <location>
        <begin position="267"/>
        <end position="532"/>
    </location>
</feature>
<dbReference type="Gene3D" id="1.25.40.390">
    <property type="match status" value="1"/>
</dbReference>
<comment type="subcellular location">
    <subcellularLocation>
        <location evidence="1">Cell outer membrane</location>
    </subcellularLocation>
</comment>
<evidence type="ECO:0000256" key="2">
    <source>
        <dbReference type="ARBA" id="ARBA00006275"/>
    </source>
</evidence>
<evidence type="ECO:0000313" key="9">
    <source>
        <dbReference type="EMBL" id="GGF12135.1"/>
    </source>
</evidence>
<evidence type="ECO:0000259" key="7">
    <source>
        <dbReference type="Pfam" id="PF07980"/>
    </source>
</evidence>
<organism evidence="9 10">
    <name type="scientific">Flavobacterium limi</name>
    <dbReference type="NCBI Taxonomy" id="2045105"/>
    <lineage>
        <taxon>Bacteria</taxon>
        <taxon>Pseudomonadati</taxon>
        <taxon>Bacteroidota</taxon>
        <taxon>Flavobacteriia</taxon>
        <taxon>Flavobacteriales</taxon>
        <taxon>Flavobacteriaceae</taxon>
        <taxon>Flavobacterium</taxon>
    </lineage>
</organism>
<comment type="caution">
    <text evidence="9">The sequence shown here is derived from an EMBL/GenBank/DDBJ whole genome shotgun (WGS) entry which is preliminary data.</text>
</comment>
<evidence type="ECO:0000256" key="1">
    <source>
        <dbReference type="ARBA" id="ARBA00004442"/>
    </source>
</evidence>
<evidence type="ECO:0000259" key="8">
    <source>
        <dbReference type="Pfam" id="PF14322"/>
    </source>
</evidence>
<gene>
    <name evidence="9" type="ORF">GCM10011518_21710</name>
</gene>
<dbReference type="Proteomes" id="UP000655016">
    <property type="component" value="Unassembled WGS sequence"/>
</dbReference>
<keyword evidence="5" id="KW-0998">Cell outer membrane</keyword>
<proteinExistence type="inferred from homology"/>
<keyword evidence="3 6" id="KW-0732">Signal</keyword>
<sequence length="539" mass="60047">MLNFNITNMKNIIKKSSAIALTVILLVSSSCSQDFIDVPAEGTPTMGNYYDSDVKLDNATNGLYGIVWFNMNKEGYYAITDVISGNLVSKYNDNFAKFTDLSFTNTASYISDSWRSCFGAIANSNAYINSLPISVGPKVSKEALNNALGEAHFIRAFSYFFLVRLWGNVPIIENNADYSKNFVIPSNPVEDVYKFIENDLKFAAANLRTKVRGSNYAANAHVSSGSAKAFLAKVYLYQKKYDLARAMAQEVINSGEFKLLGGEELPTMSFADLFLQKNNNNEESIFSWQWTGNGTYFEGNFSNTTFAPENRLVETTYSQGIAPSQDLIKNAYEVNDKRRIETFMLPGDFYPNLTYAETTVGAPYILGYTFDIANETQNSGSGVKKYVIGKENLPITGKFNKPFNGESSMNTYQMRYAELLLIHAEAILASQTGSTTDPMALKSFNAVRKRAGLPEKASISFDDIFKERRAELAVEGDYYFDLGRLPFAKAKAILEAQDRGDRYTAKHIAITATSLLLPYPSDDLIKNPKLTEVAPYTFK</sequence>
<dbReference type="EMBL" id="BMKP01000004">
    <property type="protein sequence ID" value="GGF12135.1"/>
    <property type="molecule type" value="Genomic_DNA"/>
</dbReference>
<keyword evidence="10" id="KW-1185">Reference proteome</keyword>
<comment type="similarity">
    <text evidence="2">Belongs to the SusD family.</text>
</comment>
<dbReference type="InterPro" id="IPR012944">
    <property type="entry name" value="SusD_RagB_dom"/>
</dbReference>
<dbReference type="SUPFAM" id="SSF48452">
    <property type="entry name" value="TPR-like"/>
    <property type="match status" value="1"/>
</dbReference>
<dbReference type="InterPro" id="IPR011990">
    <property type="entry name" value="TPR-like_helical_dom_sf"/>
</dbReference>
<evidence type="ECO:0000256" key="5">
    <source>
        <dbReference type="ARBA" id="ARBA00023237"/>
    </source>
</evidence>
<dbReference type="Pfam" id="PF14322">
    <property type="entry name" value="SusD-like_3"/>
    <property type="match status" value="1"/>
</dbReference>
<feature type="chain" id="PRO_5046140586" evidence="6">
    <location>
        <begin position="33"/>
        <end position="539"/>
    </location>
</feature>
<dbReference type="Pfam" id="PF07980">
    <property type="entry name" value="SusD_RagB"/>
    <property type="match status" value="1"/>
</dbReference>
<feature type="signal peptide" evidence="6">
    <location>
        <begin position="1"/>
        <end position="32"/>
    </location>
</feature>
<evidence type="ECO:0000256" key="3">
    <source>
        <dbReference type="ARBA" id="ARBA00022729"/>
    </source>
</evidence>
<feature type="domain" description="SusD-like N-terminal" evidence="8">
    <location>
        <begin position="50"/>
        <end position="236"/>
    </location>
</feature>
<evidence type="ECO:0000256" key="6">
    <source>
        <dbReference type="SAM" id="SignalP"/>
    </source>
</evidence>
<reference evidence="10" key="1">
    <citation type="journal article" date="2019" name="Int. J. Syst. Evol. Microbiol.">
        <title>The Global Catalogue of Microorganisms (GCM) 10K type strain sequencing project: providing services to taxonomists for standard genome sequencing and annotation.</title>
        <authorList>
            <consortium name="The Broad Institute Genomics Platform"/>
            <consortium name="The Broad Institute Genome Sequencing Center for Infectious Disease"/>
            <person name="Wu L."/>
            <person name="Ma J."/>
        </authorList>
    </citation>
    <scope>NUCLEOTIDE SEQUENCE [LARGE SCALE GENOMIC DNA]</scope>
    <source>
        <strain evidence="10">CGMCC 1.16060</strain>
    </source>
</reference>
<evidence type="ECO:0000313" key="10">
    <source>
        <dbReference type="Proteomes" id="UP000655016"/>
    </source>
</evidence>
<dbReference type="InterPro" id="IPR033985">
    <property type="entry name" value="SusD-like_N"/>
</dbReference>
<name>A0ABQ1UBG3_9FLAO</name>